<organism evidence="2">
    <name type="scientific">Dichomitus squalens</name>
    <dbReference type="NCBI Taxonomy" id="114155"/>
    <lineage>
        <taxon>Eukaryota</taxon>
        <taxon>Fungi</taxon>
        <taxon>Dikarya</taxon>
        <taxon>Basidiomycota</taxon>
        <taxon>Agaricomycotina</taxon>
        <taxon>Agaricomycetes</taxon>
        <taxon>Polyporales</taxon>
        <taxon>Polyporaceae</taxon>
        <taxon>Dichomitus</taxon>
    </lineage>
</organism>
<proteinExistence type="predicted"/>
<evidence type="ECO:0000256" key="1">
    <source>
        <dbReference type="SAM" id="MobiDB-lite"/>
    </source>
</evidence>
<dbReference type="EMBL" id="ML143387">
    <property type="protein sequence ID" value="TBU34850.1"/>
    <property type="molecule type" value="Genomic_DNA"/>
</dbReference>
<protein>
    <submittedName>
        <fullName evidence="2">Uncharacterized protein</fullName>
    </submittedName>
</protein>
<feature type="region of interest" description="Disordered" evidence="1">
    <location>
        <begin position="46"/>
        <end position="85"/>
    </location>
</feature>
<dbReference type="Proteomes" id="UP000292957">
    <property type="component" value="Unassembled WGS sequence"/>
</dbReference>
<sequence>MSSQPRYIALDFQVTNHDREVLTMGITKPPLLKRLRQADHIAYSPPYGRLSAHTSRQPANGSHCRRRRHPRVPGPGPGGGRERGHEVPRGALALLPGTKVTGWVYEVQRGKVRSWFGLRRLGAVVSASHGSGAAVECEICHINSLDRTREHTSLSFRRRADPVFVHI</sequence>
<gene>
    <name evidence="2" type="ORF">BD311DRAFT_745066</name>
</gene>
<name>A0A4Q9N2U1_9APHY</name>
<reference evidence="2" key="1">
    <citation type="submission" date="2019-01" db="EMBL/GenBank/DDBJ databases">
        <title>Draft genome sequences of three monokaryotic isolates of the white-rot basidiomycete fungus Dichomitus squalens.</title>
        <authorList>
            <consortium name="DOE Joint Genome Institute"/>
            <person name="Lopez S.C."/>
            <person name="Andreopoulos B."/>
            <person name="Pangilinan J."/>
            <person name="Lipzen A."/>
            <person name="Riley R."/>
            <person name="Ahrendt S."/>
            <person name="Ng V."/>
            <person name="Barry K."/>
            <person name="Daum C."/>
            <person name="Grigoriev I.V."/>
            <person name="Hilden K.S."/>
            <person name="Makela M.R."/>
            <person name="de Vries R.P."/>
        </authorList>
    </citation>
    <scope>NUCLEOTIDE SEQUENCE [LARGE SCALE GENOMIC DNA]</scope>
    <source>
        <strain evidence="2">OM18370.1</strain>
    </source>
</reference>
<evidence type="ECO:0000313" key="2">
    <source>
        <dbReference type="EMBL" id="TBU34850.1"/>
    </source>
</evidence>
<dbReference type="AlphaFoldDB" id="A0A4Q9N2U1"/>
<accession>A0A4Q9N2U1</accession>